<feature type="compositionally biased region" description="Basic and acidic residues" evidence="1">
    <location>
        <begin position="8"/>
        <end position="21"/>
    </location>
</feature>
<feature type="region of interest" description="Disordered" evidence="1">
    <location>
        <begin position="1"/>
        <end position="21"/>
    </location>
</feature>
<accession>A0A9P8PJW3</accession>
<organism evidence="2 3">
    <name type="scientific">Wickerhamomyces mucosus</name>
    <dbReference type="NCBI Taxonomy" id="1378264"/>
    <lineage>
        <taxon>Eukaryota</taxon>
        <taxon>Fungi</taxon>
        <taxon>Dikarya</taxon>
        <taxon>Ascomycota</taxon>
        <taxon>Saccharomycotina</taxon>
        <taxon>Saccharomycetes</taxon>
        <taxon>Phaffomycetales</taxon>
        <taxon>Wickerhamomycetaceae</taxon>
        <taxon>Wickerhamomyces</taxon>
    </lineage>
</organism>
<dbReference type="OrthoDB" id="3981303at2759"/>
<dbReference type="EMBL" id="JAEUBF010001041">
    <property type="protein sequence ID" value="KAH3673162.1"/>
    <property type="molecule type" value="Genomic_DNA"/>
</dbReference>
<dbReference type="AlphaFoldDB" id="A0A9P8PJW3"/>
<evidence type="ECO:0000256" key="1">
    <source>
        <dbReference type="SAM" id="MobiDB-lite"/>
    </source>
</evidence>
<evidence type="ECO:0000313" key="3">
    <source>
        <dbReference type="Proteomes" id="UP000769528"/>
    </source>
</evidence>
<comment type="caution">
    <text evidence="2">The sequence shown here is derived from an EMBL/GenBank/DDBJ whole genome shotgun (WGS) entry which is preliminary data.</text>
</comment>
<keyword evidence="3" id="KW-1185">Reference proteome</keyword>
<evidence type="ECO:0000313" key="2">
    <source>
        <dbReference type="EMBL" id="KAH3673162.1"/>
    </source>
</evidence>
<protein>
    <submittedName>
        <fullName evidence="2">Uncharacterized protein</fullName>
    </submittedName>
</protein>
<sequence>MSMIIVDEQDHQHPEQSTDYNHDFDNDYDLFISTQIQSRIDTYEEEQLQSFKNKTFLNQFKHNETEKNSIVKTSTKKSNPTKQKIKKVKSKKKKLSITENMMQKLSGKPNKFQNRNGELNNRDNKLSQKKGGNLNQFEEDNNKYINIFTKNEWEKLNYVFNTHMDTNEYNDNDNDNDHNDHNDPLVDTESLWDSARTAPYLKSINYIPRDILPLKAKREKLDDFNVESLTLSQFLGKPTIYEDYFNDNDLNSVQDYIKIDSDFESEEISCSEDEGSPLLMNLNSSNPIKYNEIEFKGEIKLKPYSLNNKNIQIKKLQNKSLVDNFNEEEISDSDNDDNNHYIFMINRKN</sequence>
<proteinExistence type="predicted"/>
<name>A0A9P8PJW3_9ASCO</name>
<gene>
    <name evidence="2" type="ORF">WICMUC_003846</name>
</gene>
<feature type="region of interest" description="Disordered" evidence="1">
    <location>
        <begin position="105"/>
        <end position="136"/>
    </location>
</feature>
<dbReference type="Proteomes" id="UP000769528">
    <property type="component" value="Unassembled WGS sequence"/>
</dbReference>
<reference evidence="2" key="1">
    <citation type="journal article" date="2021" name="Open Biol.">
        <title>Shared evolutionary footprints suggest mitochondrial oxidative damage underlies multiple complex I losses in fungi.</title>
        <authorList>
            <person name="Schikora-Tamarit M.A."/>
            <person name="Marcet-Houben M."/>
            <person name="Nosek J."/>
            <person name="Gabaldon T."/>
        </authorList>
    </citation>
    <scope>NUCLEOTIDE SEQUENCE</scope>
    <source>
        <strain evidence="2">CBS6341</strain>
    </source>
</reference>
<reference evidence="2" key="2">
    <citation type="submission" date="2021-01" db="EMBL/GenBank/DDBJ databases">
        <authorList>
            <person name="Schikora-Tamarit M.A."/>
        </authorList>
    </citation>
    <scope>NUCLEOTIDE SEQUENCE</scope>
    <source>
        <strain evidence="2">CBS6341</strain>
    </source>
</reference>